<protein>
    <submittedName>
        <fullName evidence="1">Uncharacterized protein</fullName>
    </submittedName>
</protein>
<dbReference type="Proteomes" id="UP000276215">
    <property type="component" value="Unassembled WGS sequence"/>
</dbReference>
<gene>
    <name evidence="1" type="ORF">L873DRAFT_1841573</name>
</gene>
<name>A0A3N4K0W9_9PEZI</name>
<reference evidence="1 2" key="1">
    <citation type="journal article" date="2018" name="Nat. Ecol. Evol.">
        <title>Pezizomycetes genomes reveal the molecular basis of ectomycorrhizal truffle lifestyle.</title>
        <authorList>
            <person name="Murat C."/>
            <person name="Payen T."/>
            <person name="Noel B."/>
            <person name="Kuo A."/>
            <person name="Morin E."/>
            <person name="Chen J."/>
            <person name="Kohler A."/>
            <person name="Krizsan K."/>
            <person name="Balestrini R."/>
            <person name="Da Silva C."/>
            <person name="Montanini B."/>
            <person name="Hainaut M."/>
            <person name="Levati E."/>
            <person name="Barry K.W."/>
            <person name="Belfiori B."/>
            <person name="Cichocki N."/>
            <person name="Clum A."/>
            <person name="Dockter R.B."/>
            <person name="Fauchery L."/>
            <person name="Guy J."/>
            <person name="Iotti M."/>
            <person name="Le Tacon F."/>
            <person name="Lindquist E.A."/>
            <person name="Lipzen A."/>
            <person name="Malagnac F."/>
            <person name="Mello A."/>
            <person name="Molinier V."/>
            <person name="Miyauchi S."/>
            <person name="Poulain J."/>
            <person name="Riccioni C."/>
            <person name="Rubini A."/>
            <person name="Sitrit Y."/>
            <person name="Splivallo R."/>
            <person name="Traeger S."/>
            <person name="Wang M."/>
            <person name="Zifcakova L."/>
            <person name="Wipf D."/>
            <person name="Zambonelli A."/>
            <person name="Paolocci F."/>
            <person name="Nowrousian M."/>
            <person name="Ottonello S."/>
            <person name="Baldrian P."/>
            <person name="Spatafora J.W."/>
            <person name="Henrissat B."/>
            <person name="Nagy L.G."/>
            <person name="Aury J.M."/>
            <person name="Wincker P."/>
            <person name="Grigoriev I.V."/>
            <person name="Bonfante P."/>
            <person name="Martin F.M."/>
        </authorList>
    </citation>
    <scope>NUCLEOTIDE SEQUENCE [LARGE SCALE GENOMIC DNA]</scope>
    <source>
        <strain evidence="1 2">120613-1</strain>
    </source>
</reference>
<dbReference type="AlphaFoldDB" id="A0A3N4K0W9"/>
<accession>A0A3N4K0W9</accession>
<organism evidence="1 2">
    <name type="scientific">Choiromyces venosus 120613-1</name>
    <dbReference type="NCBI Taxonomy" id="1336337"/>
    <lineage>
        <taxon>Eukaryota</taxon>
        <taxon>Fungi</taxon>
        <taxon>Dikarya</taxon>
        <taxon>Ascomycota</taxon>
        <taxon>Pezizomycotina</taxon>
        <taxon>Pezizomycetes</taxon>
        <taxon>Pezizales</taxon>
        <taxon>Tuberaceae</taxon>
        <taxon>Choiromyces</taxon>
    </lineage>
</organism>
<evidence type="ECO:0000313" key="1">
    <source>
        <dbReference type="EMBL" id="RPB02969.1"/>
    </source>
</evidence>
<sequence length="146" mass="16566">MKKKNSRSEGERRRRHTRSALGLFTDGIPRFDKFVQNTISTRIACVPKNAPSVAFQLVKSLPCPERPGDTSDALGGRCRKYIHDVEQACEDMVFANYASFSKHQIPFKDEIPEKWYPEMREQLSMQVMDGLMEFVGAMDSGGMDAD</sequence>
<proteinExistence type="predicted"/>
<evidence type="ECO:0000313" key="2">
    <source>
        <dbReference type="Proteomes" id="UP000276215"/>
    </source>
</evidence>
<keyword evidence="2" id="KW-1185">Reference proteome</keyword>
<dbReference type="EMBL" id="ML120365">
    <property type="protein sequence ID" value="RPB02969.1"/>
    <property type="molecule type" value="Genomic_DNA"/>
</dbReference>